<dbReference type="EC" id="2.1.1.177" evidence="5"/>
<dbReference type="InterPro" id="IPR003742">
    <property type="entry name" value="RlmH-like"/>
</dbReference>
<comment type="function">
    <text evidence="5">Specifically methylates the pseudouridine at position 1915 (m3Psi1915) in 23S rRNA.</text>
</comment>
<dbReference type="InterPro" id="IPR029028">
    <property type="entry name" value="Alpha/beta_knot_MTases"/>
</dbReference>
<dbReference type="PIRSF" id="PIRSF004505">
    <property type="entry name" value="MT_bac"/>
    <property type="match status" value="1"/>
</dbReference>
<dbReference type="PANTHER" id="PTHR33603">
    <property type="entry name" value="METHYLTRANSFERASE"/>
    <property type="match status" value="1"/>
</dbReference>
<comment type="catalytic activity">
    <reaction evidence="5">
        <text>pseudouridine(1915) in 23S rRNA + S-adenosyl-L-methionine = N(3)-methylpseudouridine(1915) in 23S rRNA + S-adenosyl-L-homocysteine + H(+)</text>
        <dbReference type="Rhea" id="RHEA:42752"/>
        <dbReference type="Rhea" id="RHEA-COMP:10221"/>
        <dbReference type="Rhea" id="RHEA-COMP:10222"/>
        <dbReference type="ChEBI" id="CHEBI:15378"/>
        <dbReference type="ChEBI" id="CHEBI:57856"/>
        <dbReference type="ChEBI" id="CHEBI:59789"/>
        <dbReference type="ChEBI" id="CHEBI:65314"/>
        <dbReference type="ChEBI" id="CHEBI:74486"/>
        <dbReference type="EC" id="2.1.1.177"/>
    </reaction>
</comment>
<dbReference type="InterPro" id="IPR029026">
    <property type="entry name" value="tRNA_m1G_MTases_N"/>
</dbReference>
<protein>
    <recommendedName>
        <fullName evidence="5">Ribosomal RNA large subunit methyltransferase H</fullName>
        <ecNumber evidence="5">2.1.1.177</ecNumber>
    </recommendedName>
    <alternativeName>
        <fullName evidence="5">23S rRNA (pseudouridine1915-N3)-methyltransferase</fullName>
    </alternativeName>
    <alternativeName>
        <fullName evidence="5">23S rRNA m3Psi1915 methyltransferase</fullName>
    </alternativeName>
    <alternativeName>
        <fullName evidence="5">rRNA (pseudouridine-N3-)-methyltransferase RlmH</fullName>
    </alternativeName>
</protein>
<evidence type="ECO:0000256" key="3">
    <source>
        <dbReference type="ARBA" id="ARBA00022691"/>
    </source>
</evidence>
<name>A0A1C3REI7_9PROT</name>
<keyword evidence="5" id="KW-0698">rRNA processing</keyword>
<organism evidence="6 7">
    <name type="scientific">Candidatus Terasakiella magnetica</name>
    <dbReference type="NCBI Taxonomy" id="1867952"/>
    <lineage>
        <taxon>Bacteria</taxon>
        <taxon>Pseudomonadati</taxon>
        <taxon>Pseudomonadota</taxon>
        <taxon>Alphaproteobacteria</taxon>
        <taxon>Rhodospirillales</taxon>
        <taxon>Terasakiellaceae</taxon>
        <taxon>Terasakiella</taxon>
    </lineage>
</organism>
<feature type="binding site" evidence="5">
    <location>
        <begin position="121"/>
        <end position="126"/>
    </location>
    <ligand>
        <name>S-adenosyl-L-methionine</name>
        <dbReference type="ChEBI" id="CHEBI:59789"/>
    </ligand>
</feature>
<keyword evidence="5" id="KW-0963">Cytoplasm</keyword>
<comment type="similarity">
    <text evidence="4 5">Belongs to the RNA methyltransferase RlmH family.</text>
</comment>
<dbReference type="GO" id="GO:0070038">
    <property type="term" value="F:rRNA (pseudouridine-N3-)-methyltransferase activity"/>
    <property type="evidence" value="ECO:0007669"/>
    <property type="project" value="UniProtKB-UniRule"/>
</dbReference>
<dbReference type="Pfam" id="PF02590">
    <property type="entry name" value="SPOUT_MTase"/>
    <property type="match status" value="1"/>
</dbReference>
<comment type="subcellular location">
    <subcellularLocation>
        <location evidence="5">Cytoplasm</location>
    </subcellularLocation>
</comment>
<dbReference type="PANTHER" id="PTHR33603:SF1">
    <property type="entry name" value="RIBOSOMAL RNA LARGE SUBUNIT METHYLTRANSFERASE H"/>
    <property type="match status" value="1"/>
</dbReference>
<dbReference type="STRING" id="1867952.MTBPR1_110118"/>
<evidence type="ECO:0000256" key="5">
    <source>
        <dbReference type="HAMAP-Rule" id="MF_00658"/>
    </source>
</evidence>
<evidence type="ECO:0000256" key="1">
    <source>
        <dbReference type="ARBA" id="ARBA00022603"/>
    </source>
</evidence>
<gene>
    <name evidence="5 6" type="primary">rlmH</name>
    <name evidence="6" type="ORF">MTBPR1_110118</name>
</gene>
<evidence type="ECO:0000313" key="7">
    <source>
        <dbReference type="Proteomes" id="UP000231658"/>
    </source>
</evidence>
<keyword evidence="1 5" id="KW-0489">Methyltransferase</keyword>
<dbReference type="HAMAP" id="MF_00658">
    <property type="entry name" value="23SrRNA_methyltr_H"/>
    <property type="match status" value="1"/>
</dbReference>
<dbReference type="Proteomes" id="UP000231658">
    <property type="component" value="Unassembled WGS sequence"/>
</dbReference>
<sequence>MHVRTHIIAMGKWKKGPEKDLFETYGARMRPAPVLKELDFRKKLSGAELKQAEAELLLNAVPNGAVIVALDERGKTFSSREFAGKIQKWQDQGRGDIAFIIGGADGLDESVRARSDLLISFGSMTWPHMLVRPMLAEQLFRASAILSGHPYHRD</sequence>
<evidence type="ECO:0000256" key="4">
    <source>
        <dbReference type="ARBA" id="ARBA00038303"/>
    </source>
</evidence>
<dbReference type="AlphaFoldDB" id="A0A1C3REI7"/>
<accession>A0A1C3REI7</accession>
<proteinExistence type="inferred from homology"/>
<keyword evidence="2 5" id="KW-0808">Transferase</keyword>
<dbReference type="GO" id="GO:0005737">
    <property type="term" value="C:cytoplasm"/>
    <property type="evidence" value="ECO:0007669"/>
    <property type="project" value="UniProtKB-SubCell"/>
</dbReference>
<keyword evidence="3 5" id="KW-0949">S-adenosyl-L-methionine</keyword>
<dbReference type="NCBIfam" id="NF000989">
    <property type="entry name" value="PRK00103.2-3"/>
    <property type="match status" value="1"/>
</dbReference>
<dbReference type="EMBL" id="FLYE01000003">
    <property type="protein sequence ID" value="SCA55679.1"/>
    <property type="molecule type" value="Genomic_DNA"/>
</dbReference>
<evidence type="ECO:0000313" key="6">
    <source>
        <dbReference type="EMBL" id="SCA55679.1"/>
    </source>
</evidence>
<comment type="subunit">
    <text evidence="5">Homodimer.</text>
</comment>
<keyword evidence="7" id="KW-1185">Reference proteome</keyword>
<evidence type="ECO:0000256" key="2">
    <source>
        <dbReference type="ARBA" id="ARBA00022679"/>
    </source>
</evidence>
<feature type="binding site" evidence="5">
    <location>
        <position position="102"/>
    </location>
    <ligand>
        <name>S-adenosyl-L-methionine</name>
        <dbReference type="ChEBI" id="CHEBI:59789"/>
    </ligand>
</feature>
<dbReference type="Gene3D" id="3.40.1280.10">
    <property type="match status" value="1"/>
</dbReference>
<dbReference type="CDD" id="cd18081">
    <property type="entry name" value="RlmH-like"/>
    <property type="match status" value="1"/>
</dbReference>
<feature type="binding site" evidence="5">
    <location>
        <position position="70"/>
    </location>
    <ligand>
        <name>S-adenosyl-L-methionine</name>
        <dbReference type="ChEBI" id="CHEBI:59789"/>
    </ligand>
</feature>
<dbReference type="SUPFAM" id="SSF75217">
    <property type="entry name" value="alpha/beta knot"/>
    <property type="match status" value="1"/>
</dbReference>
<reference evidence="6 7" key="1">
    <citation type="submission" date="2016-07" db="EMBL/GenBank/DDBJ databases">
        <authorList>
            <person name="Lefevre C.T."/>
        </authorList>
    </citation>
    <scope>NUCLEOTIDE SEQUENCE [LARGE SCALE GENOMIC DNA]</scope>
    <source>
        <strain evidence="6">PR1</strain>
    </source>
</reference>